<dbReference type="PANTHER" id="PTHR11249">
    <property type="entry name" value="GLIAL FACTOR NATURATION FACTOR"/>
    <property type="match status" value="1"/>
</dbReference>
<proteinExistence type="inferred from homology"/>
<reference evidence="3" key="2">
    <citation type="submission" date="2014-02" db="EMBL/GenBank/DDBJ databases">
        <title>Complete DNA sequence of /Kuraishia capsulata/ illustrates novel genomic features among budding yeasts (/Saccharomycotina/).</title>
        <authorList>
            <person name="Morales L."/>
            <person name="Noel B."/>
            <person name="Porcel B."/>
            <person name="Marcet-Houben M."/>
            <person name="Hullo M-F."/>
            <person name="Sacerdot C."/>
            <person name="Tekaia F."/>
            <person name="Leh-Louis V."/>
            <person name="Despons L."/>
            <person name="Khanna V."/>
            <person name="Aury J-M."/>
            <person name="Barbe V."/>
            <person name="Couloux A."/>
            <person name="Labadie K."/>
            <person name="Pelletier E."/>
            <person name="Souciet J-L."/>
            <person name="Boekhout T."/>
            <person name="Gabaldon T."/>
            <person name="Wincker P."/>
            <person name="Dujon B."/>
        </authorList>
    </citation>
    <scope>NUCLEOTIDE SEQUENCE</scope>
    <source>
        <strain evidence="3">CBS 1993</strain>
    </source>
</reference>
<accession>W6MS10</accession>
<dbReference type="Proteomes" id="UP000019384">
    <property type="component" value="Unassembled WGS sequence"/>
</dbReference>
<dbReference type="OrthoDB" id="3919494at2759"/>
<dbReference type="Gene3D" id="3.40.20.10">
    <property type="entry name" value="Severin"/>
    <property type="match status" value="1"/>
</dbReference>
<dbReference type="Pfam" id="PF00241">
    <property type="entry name" value="Cofilin_ADF"/>
    <property type="match status" value="1"/>
</dbReference>
<gene>
    <name evidence="3" type="ORF">KUCA_T00005170001</name>
</gene>
<dbReference type="InterPro" id="IPR011171">
    <property type="entry name" value="GMF"/>
</dbReference>
<dbReference type="HOGENOM" id="CLU_1627334_0_0_1"/>
<keyword evidence="4" id="KW-1185">Reference proteome</keyword>
<dbReference type="RefSeq" id="XP_022461171.1">
    <property type="nucleotide sequence ID" value="XM_022606327.1"/>
</dbReference>
<feature type="domain" description="ADF-H" evidence="2">
    <location>
        <begin position="48"/>
        <end position="163"/>
    </location>
</feature>
<dbReference type="STRING" id="1382522.W6MS10"/>
<organism evidence="3 4">
    <name type="scientific">Kuraishia capsulata CBS 1993</name>
    <dbReference type="NCBI Taxonomy" id="1382522"/>
    <lineage>
        <taxon>Eukaryota</taxon>
        <taxon>Fungi</taxon>
        <taxon>Dikarya</taxon>
        <taxon>Ascomycota</taxon>
        <taxon>Saccharomycotina</taxon>
        <taxon>Pichiomycetes</taxon>
        <taxon>Pichiales</taxon>
        <taxon>Pichiaceae</taxon>
        <taxon>Kuraishia</taxon>
    </lineage>
</organism>
<dbReference type="InterPro" id="IPR029006">
    <property type="entry name" value="ADF-H/Gelsolin-like_dom_sf"/>
</dbReference>
<dbReference type="GO" id="GO:0003779">
    <property type="term" value="F:actin binding"/>
    <property type="evidence" value="ECO:0007669"/>
    <property type="project" value="InterPro"/>
</dbReference>
<dbReference type="CDD" id="cd11283">
    <property type="entry name" value="ADF_GMF-beta_like"/>
    <property type="match status" value="1"/>
</dbReference>
<dbReference type="GO" id="GO:0030479">
    <property type="term" value="C:actin cortical patch"/>
    <property type="evidence" value="ECO:0007669"/>
    <property type="project" value="TreeGrafter"/>
</dbReference>
<reference evidence="3" key="1">
    <citation type="submission" date="2013-12" db="EMBL/GenBank/DDBJ databases">
        <authorList>
            <person name="Genoscope - CEA"/>
        </authorList>
    </citation>
    <scope>NUCLEOTIDE SEQUENCE</scope>
    <source>
        <strain evidence="3">CBS 1993</strain>
    </source>
</reference>
<dbReference type="GeneID" id="34522559"/>
<sequence>MRLKASLNMSFKLSLNGRVCGISQHFGIFWENLAESKKSVEMSLTMSSTLYSFNDETLSKLRKFRFASARASTMQALVYQIDKKTYEIKTDDEIITSLEELVEEIPDNTPRYIVLSYPIKTKDGLTKSPLLLIYYRPQTSTQDMKMLYAGAVELIREKAGVSK</sequence>
<dbReference type="AlphaFoldDB" id="W6MS10"/>
<comment type="similarity">
    <text evidence="1">Belongs to the actin-binding proteins ADF family. GMF subfamily.</text>
</comment>
<evidence type="ECO:0000313" key="4">
    <source>
        <dbReference type="Proteomes" id="UP000019384"/>
    </source>
</evidence>
<dbReference type="EMBL" id="HG793130">
    <property type="protein sequence ID" value="CDK29183.1"/>
    <property type="molecule type" value="Genomic_DNA"/>
</dbReference>
<dbReference type="SUPFAM" id="SSF55753">
    <property type="entry name" value="Actin depolymerizing proteins"/>
    <property type="match status" value="1"/>
</dbReference>
<dbReference type="GO" id="GO:0071846">
    <property type="term" value="P:actin filament debranching"/>
    <property type="evidence" value="ECO:0007669"/>
    <property type="project" value="InterPro"/>
</dbReference>
<name>W6MS10_9ASCO</name>
<dbReference type="PROSITE" id="PS51263">
    <property type="entry name" value="ADF_H"/>
    <property type="match status" value="1"/>
</dbReference>
<dbReference type="SMART" id="SM00102">
    <property type="entry name" value="ADF"/>
    <property type="match status" value="1"/>
</dbReference>
<dbReference type="PANTHER" id="PTHR11249:SF2">
    <property type="entry name" value="GLIA MATURATION FACTOR"/>
    <property type="match status" value="1"/>
</dbReference>
<dbReference type="GO" id="GO:0071933">
    <property type="term" value="F:Arp2/3 complex binding"/>
    <property type="evidence" value="ECO:0007669"/>
    <property type="project" value="InterPro"/>
</dbReference>
<dbReference type="GO" id="GO:0034316">
    <property type="term" value="P:negative regulation of Arp2/3 complex-mediated actin nucleation"/>
    <property type="evidence" value="ECO:0007669"/>
    <property type="project" value="TreeGrafter"/>
</dbReference>
<evidence type="ECO:0000259" key="2">
    <source>
        <dbReference type="PROSITE" id="PS51263"/>
    </source>
</evidence>
<protein>
    <recommendedName>
        <fullName evidence="2">ADF-H domain-containing protein</fullName>
    </recommendedName>
</protein>
<evidence type="ECO:0000313" key="3">
    <source>
        <dbReference type="EMBL" id="CDK29183.1"/>
    </source>
</evidence>
<evidence type="ECO:0000256" key="1">
    <source>
        <dbReference type="ARBA" id="ARBA00010055"/>
    </source>
</evidence>
<dbReference type="InterPro" id="IPR002108">
    <property type="entry name" value="ADF-H"/>
</dbReference>